<proteinExistence type="predicted"/>
<dbReference type="Proteomes" id="UP001219525">
    <property type="component" value="Unassembled WGS sequence"/>
</dbReference>
<comment type="caution">
    <text evidence="1">The sequence shown here is derived from an EMBL/GenBank/DDBJ whole genome shotgun (WGS) entry which is preliminary data.</text>
</comment>
<keyword evidence="2" id="KW-1185">Reference proteome</keyword>
<organism evidence="1 2">
    <name type="scientific">Mycena pura</name>
    <dbReference type="NCBI Taxonomy" id="153505"/>
    <lineage>
        <taxon>Eukaryota</taxon>
        <taxon>Fungi</taxon>
        <taxon>Dikarya</taxon>
        <taxon>Basidiomycota</taxon>
        <taxon>Agaricomycotina</taxon>
        <taxon>Agaricomycetes</taxon>
        <taxon>Agaricomycetidae</taxon>
        <taxon>Agaricales</taxon>
        <taxon>Marasmiineae</taxon>
        <taxon>Mycenaceae</taxon>
        <taxon>Mycena</taxon>
    </lineage>
</organism>
<gene>
    <name evidence="1" type="ORF">GGX14DRAFT_361968</name>
</gene>
<evidence type="ECO:0000313" key="1">
    <source>
        <dbReference type="EMBL" id="KAJ7212075.1"/>
    </source>
</evidence>
<name>A0AAD6YCQ9_9AGAR</name>
<protein>
    <submittedName>
        <fullName evidence="1">Uncharacterized protein</fullName>
    </submittedName>
</protein>
<dbReference type="AlphaFoldDB" id="A0AAD6YCQ9"/>
<sequence length="128" mass="14897">MTRDASFIKYSHSVDKNARFRNQPVEEERRIAYGQLMRIIKFEVKFPCGFKPCLRSLLLAVVRPVRWKAKSDELGFWYYQDGHFLPVEVIDVDNISCLVARIPAHEPGPQLWAICERHDAMGMSDDVE</sequence>
<accession>A0AAD6YCQ9</accession>
<reference evidence="1" key="1">
    <citation type="submission" date="2023-03" db="EMBL/GenBank/DDBJ databases">
        <title>Massive genome expansion in bonnet fungi (Mycena s.s.) driven by repeated elements and novel gene families across ecological guilds.</title>
        <authorList>
            <consortium name="Lawrence Berkeley National Laboratory"/>
            <person name="Harder C.B."/>
            <person name="Miyauchi S."/>
            <person name="Viragh M."/>
            <person name="Kuo A."/>
            <person name="Thoen E."/>
            <person name="Andreopoulos B."/>
            <person name="Lu D."/>
            <person name="Skrede I."/>
            <person name="Drula E."/>
            <person name="Henrissat B."/>
            <person name="Morin E."/>
            <person name="Kohler A."/>
            <person name="Barry K."/>
            <person name="LaButti K."/>
            <person name="Morin E."/>
            <person name="Salamov A."/>
            <person name="Lipzen A."/>
            <person name="Mereny Z."/>
            <person name="Hegedus B."/>
            <person name="Baldrian P."/>
            <person name="Stursova M."/>
            <person name="Weitz H."/>
            <person name="Taylor A."/>
            <person name="Grigoriev I.V."/>
            <person name="Nagy L.G."/>
            <person name="Martin F."/>
            <person name="Kauserud H."/>
        </authorList>
    </citation>
    <scope>NUCLEOTIDE SEQUENCE</scope>
    <source>
        <strain evidence="1">9144</strain>
    </source>
</reference>
<evidence type="ECO:0000313" key="2">
    <source>
        <dbReference type="Proteomes" id="UP001219525"/>
    </source>
</evidence>
<dbReference type="EMBL" id="JARJCW010000024">
    <property type="protein sequence ID" value="KAJ7212075.1"/>
    <property type="molecule type" value="Genomic_DNA"/>
</dbReference>